<reference evidence="1" key="2">
    <citation type="submission" date="2020-07" db="EMBL/GenBank/DDBJ databases">
        <authorList>
            <person name="Vera ALvarez R."/>
            <person name="Arias-Moreno D.M."/>
            <person name="Jimenez-Jacinto V."/>
            <person name="Jimenez-Bremont J.F."/>
            <person name="Swaminathan K."/>
            <person name="Moose S.P."/>
            <person name="Guerrero-Gonzalez M.L."/>
            <person name="Marino-Ramirez L."/>
            <person name="Landsman D."/>
            <person name="Rodriguez-Kessler M."/>
            <person name="Delgado-Sanchez P."/>
        </authorList>
    </citation>
    <scope>NUCLEOTIDE SEQUENCE</scope>
    <source>
        <tissue evidence="1">Cladode</tissue>
    </source>
</reference>
<sequence length="179" mass="20293">MSFSFIQDHFCMSTNSIEGFCKIFTGIWWDRVVLSSMEKDDGRQQGNGLCHGFVLQQKFRRILSQGFFSFHNAQENGSIESSLMEVIHQLQQVIPVGITSRGSNIVAHKCNSLRNIFNHVTDCSLREVSVVKTGNYDVSFCQLFSKKGTPSFIPNDPGSTSYKYHNRLPSICICRKIKV</sequence>
<name>A0A7C9AT05_OPUST</name>
<proteinExistence type="predicted"/>
<protein>
    <submittedName>
        <fullName evidence="1">Uncharacterized protein</fullName>
    </submittedName>
</protein>
<reference evidence="1" key="1">
    <citation type="journal article" date="2013" name="J. Plant Res.">
        <title>Effect of fungi and light on seed germination of three Opuntia species from semiarid lands of central Mexico.</title>
        <authorList>
            <person name="Delgado-Sanchez P."/>
            <person name="Jimenez-Bremont J.F."/>
            <person name="Guerrero-Gonzalez Mde L."/>
            <person name="Flores J."/>
        </authorList>
    </citation>
    <scope>NUCLEOTIDE SEQUENCE</scope>
    <source>
        <tissue evidence="1">Cladode</tissue>
    </source>
</reference>
<dbReference type="EMBL" id="GISG01266726">
    <property type="protein sequence ID" value="MBA4675294.1"/>
    <property type="molecule type" value="Transcribed_RNA"/>
</dbReference>
<evidence type="ECO:0000313" key="1">
    <source>
        <dbReference type="EMBL" id="MBA4675294.1"/>
    </source>
</evidence>
<dbReference type="AlphaFoldDB" id="A0A7C9AT05"/>
<organism evidence="1">
    <name type="scientific">Opuntia streptacantha</name>
    <name type="common">Prickly pear cactus</name>
    <name type="synonym">Opuntia cardona</name>
    <dbReference type="NCBI Taxonomy" id="393608"/>
    <lineage>
        <taxon>Eukaryota</taxon>
        <taxon>Viridiplantae</taxon>
        <taxon>Streptophyta</taxon>
        <taxon>Embryophyta</taxon>
        <taxon>Tracheophyta</taxon>
        <taxon>Spermatophyta</taxon>
        <taxon>Magnoliopsida</taxon>
        <taxon>eudicotyledons</taxon>
        <taxon>Gunneridae</taxon>
        <taxon>Pentapetalae</taxon>
        <taxon>Caryophyllales</taxon>
        <taxon>Cactineae</taxon>
        <taxon>Cactaceae</taxon>
        <taxon>Opuntioideae</taxon>
        <taxon>Opuntia</taxon>
    </lineage>
</organism>
<accession>A0A7C9AT05</accession>